<dbReference type="Gene3D" id="3.40.50.720">
    <property type="entry name" value="NAD(P)-binding Rossmann-like Domain"/>
    <property type="match status" value="1"/>
</dbReference>
<dbReference type="SUPFAM" id="SSF51735">
    <property type="entry name" value="NAD(P)-binding Rossmann-fold domains"/>
    <property type="match status" value="1"/>
</dbReference>
<sequence length="322" mass="33574">MILGAAGMIGRKLAARIAADGTVAGRPVSALHLADVTTPPVPAGLPGRVTAEAVDLASADAAARLLAGRPDLILHLAAVVSGEAETDFDKGYAVNLDGTRALLEAVSVAGDWRPRLVFASSLAVFGPPFPARIPDDFAPQPATSYGTQKLICELLINDYTRRGLIDGLSLRLPTICIRPGAPNRAASGFFSAILREPLAGLPADLPVPESTRHYFASPRSAVGFFLHAAALDTAGLDHRRALVMPGLSATVEEQIEALRAAAGDAAVARIRRSEDPLVARIVAGWGADYEASRARSLGFTAETAMDQIVAAHVEDELGGRIA</sequence>
<dbReference type="PATRIC" id="fig|1123069.3.peg.119"/>
<dbReference type="CDD" id="cd05238">
    <property type="entry name" value="Gne_like_SDR_e"/>
    <property type="match status" value="1"/>
</dbReference>
<dbReference type="InterPro" id="IPR050005">
    <property type="entry name" value="DenD"/>
</dbReference>
<name>S9SC72_9RHOB</name>
<reference evidence="4 5" key="1">
    <citation type="journal article" date="2013" name="Stand. Genomic Sci.">
        <title>Genome sequence of the reddish-pigmented Rubellimicrobium thermophilum type strain (DSM 16684(T)), a member of the Roseobacter clade.</title>
        <authorList>
            <person name="Fiebig A."/>
            <person name="Riedel T."/>
            <person name="Gronow S."/>
            <person name="Petersen J."/>
            <person name="Klenk H.P."/>
            <person name="Goker M."/>
        </authorList>
    </citation>
    <scope>NUCLEOTIDE SEQUENCE [LARGE SCALE GENOMIC DNA]</scope>
    <source>
        <strain evidence="4 5">DSM 16684</strain>
    </source>
</reference>
<comment type="caution">
    <text evidence="4">The sequence shown here is derived from an EMBL/GenBank/DDBJ whole genome shotgun (WGS) entry which is preliminary data.</text>
</comment>
<dbReference type="InterPro" id="IPR036291">
    <property type="entry name" value="NAD(P)-bd_dom_sf"/>
</dbReference>
<dbReference type="InterPro" id="IPR001509">
    <property type="entry name" value="Epimerase_deHydtase"/>
</dbReference>
<dbReference type="NCBIfam" id="NF043036">
    <property type="entry name" value="ErythonDh"/>
    <property type="match status" value="1"/>
</dbReference>
<evidence type="ECO:0000259" key="3">
    <source>
        <dbReference type="Pfam" id="PF01370"/>
    </source>
</evidence>
<dbReference type="AlphaFoldDB" id="S9SC72"/>
<dbReference type="HOGENOM" id="CLU_007383_19_0_5"/>
<dbReference type="STRING" id="1123069.ruthe_00115"/>
<keyword evidence="1" id="KW-0521">NADP</keyword>
<evidence type="ECO:0000313" key="5">
    <source>
        <dbReference type="Proteomes" id="UP000015346"/>
    </source>
</evidence>
<dbReference type="Pfam" id="PF01370">
    <property type="entry name" value="Epimerase"/>
    <property type="match status" value="1"/>
</dbReference>
<dbReference type="PANTHER" id="PTHR43103">
    <property type="entry name" value="NUCLEOSIDE-DIPHOSPHATE-SUGAR EPIMERASE"/>
    <property type="match status" value="1"/>
</dbReference>
<feature type="domain" description="NAD-dependent epimerase/dehydratase" evidence="3">
    <location>
        <begin position="2"/>
        <end position="200"/>
    </location>
</feature>
<dbReference type="GO" id="GO:0016491">
    <property type="term" value="F:oxidoreductase activity"/>
    <property type="evidence" value="ECO:0007669"/>
    <property type="project" value="InterPro"/>
</dbReference>
<dbReference type="Proteomes" id="UP000015346">
    <property type="component" value="Unassembled WGS sequence"/>
</dbReference>
<evidence type="ECO:0000313" key="4">
    <source>
        <dbReference type="EMBL" id="EPX87715.1"/>
    </source>
</evidence>
<proteinExistence type="predicted"/>
<protein>
    <submittedName>
        <fullName evidence="4">Nucleoside-diphosphate-sugar epimerase</fullName>
    </submittedName>
</protein>
<accession>S9SC72</accession>
<organism evidence="4 5">
    <name type="scientific">Rubellimicrobium thermophilum DSM 16684</name>
    <dbReference type="NCBI Taxonomy" id="1123069"/>
    <lineage>
        <taxon>Bacteria</taxon>
        <taxon>Pseudomonadati</taxon>
        <taxon>Pseudomonadota</taxon>
        <taxon>Alphaproteobacteria</taxon>
        <taxon>Rhodobacterales</taxon>
        <taxon>Roseobacteraceae</taxon>
        <taxon>Rubellimicrobium</taxon>
    </lineage>
</organism>
<dbReference type="Gene3D" id="3.90.25.10">
    <property type="entry name" value="UDP-galactose 4-epimerase, domain 1"/>
    <property type="match status" value="1"/>
</dbReference>
<evidence type="ECO:0000256" key="1">
    <source>
        <dbReference type="ARBA" id="ARBA00022857"/>
    </source>
</evidence>
<keyword evidence="5" id="KW-1185">Reference proteome</keyword>
<keyword evidence="2" id="KW-0119">Carbohydrate metabolism</keyword>
<dbReference type="PANTHER" id="PTHR43103:SF3">
    <property type="entry name" value="ADP-L-GLYCERO-D-MANNO-HEPTOSE-6-EPIMERASE"/>
    <property type="match status" value="1"/>
</dbReference>
<evidence type="ECO:0000256" key="2">
    <source>
        <dbReference type="ARBA" id="ARBA00023277"/>
    </source>
</evidence>
<dbReference type="EMBL" id="AOLV01000002">
    <property type="protein sequence ID" value="EPX87715.1"/>
    <property type="molecule type" value="Genomic_DNA"/>
</dbReference>
<gene>
    <name evidence="4" type="ORF">ruthe_00115</name>
</gene>